<protein>
    <submittedName>
        <fullName evidence="2">Uncharacterized protein</fullName>
    </submittedName>
</protein>
<evidence type="ECO:0000256" key="1">
    <source>
        <dbReference type="SAM" id="Phobius"/>
    </source>
</evidence>
<sequence length="79" mass="9067">MLQWAWCRLPAAQPPRIDGEAAASHLRNGRSHCVKTPNLVRDARCQCRRRGYLHLLGAAIIFGRLWTHAPKLTKLCNWH</sequence>
<dbReference type="AlphaFoldDB" id="A0A067SEJ9"/>
<keyword evidence="1" id="KW-0812">Transmembrane</keyword>
<dbReference type="HOGENOM" id="CLU_2606208_0_0_1"/>
<keyword evidence="1" id="KW-1133">Transmembrane helix</keyword>
<proteinExistence type="predicted"/>
<dbReference type="EMBL" id="KL142408">
    <property type="protein sequence ID" value="KDR68407.1"/>
    <property type="molecule type" value="Genomic_DNA"/>
</dbReference>
<name>A0A067SEJ9_GALM3</name>
<keyword evidence="3" id="KW-1185">Reference proteome</keyword>
<accession>A0A067SEJ9</accession>
<keyword evidence="1" id="KW-0472">Membrane</keyword>
<reference evidence="3" key="1">
    <citation type="journal article" date="2014" name="Proc. Natl. Acad. Sci. U.S.A.">
        <title>Extensive sampling of basidiomycete genomes demonstrates inadequacy of the white-rot/brown-rot paradigm for wood decay fungi.</title>
        <authorList>
            <person name="Riley R."/>
            <person name="Salamov A.A."/>
            <person name="Brown D.W."/>
            <person name="Nagy L.G."/>
            <person name="Floudas D."/>
            <person name="Held B.W."/>
            <person name="Levasseur A."/>
            <person name="Lombard V."/>
            <person name="Morin E."/>
            <person name="Otillar R."/>
            <person name="Lindquist E.A."/>
            <person name="Sun H."/>
            <person name="LaButti K.M."/>
            <person name="Schmutz J."/>
            <person name="Jabbour D."/>
            <person name="Luo H."/>
            <person name="Baker S.E."/>
            <person name="Pisabarro A.G."/>
            <person name="Walton J.D."/>
            <person name="Blanchette R.A."/>
            <person name="Henrissat B."/>
            <person name="Martin F."/>
            <person name="Cullen D."/>
            <person name="Hibbett D.S."/>
            <person name="Grigoriev I.V."/>
        </authorList>
    </citation>
    <scope>NUCLEOTIDE SEQUENCE [LARGE SCALE GENOMIC DNA]</scope>
    <source>
        <strain evidence="3">CBS 339.88</strain>
    </source>
</reference>
<organism evidence="2 3">
    <name type="scientific">Galerina marginata (strain CBS 339.88)</name>
    <dbReference type="NCBI Taxonomy" id="685588"/>
    <lineage>
        <taxon>Eukaryota</taxon>
        <taxon>Fungi</taxon>
        <taxon>Dikarya</taxon>
        <taxon>Basidiomycota</taxon>
        <taxon>Agaricomycotina</taxon>
        <taxon>Agaricomycetes</taxon>
        <taxon>Agaricomycetidae</taxon>
        <taxon>Agaricales</taxon>
        <taxon>Agaricineae</taxon>
        <taxon>Strophariaceae</taxon>
        <taxon>Galerina</taxon>
    </lineage>
</organism>
<evidence type="ECO:0000313" key="2">
    <source>
        <dbReference type="EMBL" id="KDR68407.1"/>
    </source>
</evidence>
<feature type="transmembrane region" description="Helical" evidence="1">
    <location>
        <begin position="51"/>
        <end position="69"/>
    </location>
</feature>
<dbReference type="Proteomes" id="UP000027222">
    <property type="component" value="Unassembled WGS sequence"/>
</dbReference>
<gene>
    <name evidence="2" type="ORF">GALMADRAFT_1044278</name>
</gene>
<evidence type="ECO:0000313" key="3">
    <source>
        <dbReference type="Proteomes" id="UP000027222"/>
    </source>
</evidence>